<protein>
    <submittedName>
        <fullName evidence="2">Preprotein translocase subunit SecY</fullName>
    </submittedName>
</protein>
<dbReference type="InterPro" id="IPR023201">
    <property type="entry name" value="SecY_dom_sf"/>
</dbReference>
<dbReference type="InterPro" id="IPR002208">
    <property type="entry name" value="SecY/SEC61-alpha"/>
</dbReference>
<proteinExistence type="predicted"/>
<evidence type="ECO:0000313" key="3">
    <source>
        <dbReference type="Proteomes" id="UP001519292"/>
    </source>
</evidence>
<sequence length="395" mass="44326">MKKQTDLKRLLNRFFIALIITFTYILGIHIPIPLAEITKHYQDILNNTSLSMISGISGTNLQKISIFSVGLSPFMIAILIIQLTSLIKGFNFEALATNHIQVVQQLLVLVLSIVQATTFSLILFKINSLIKLMTVVLILTTGSLLVTWLCIMNVKHGIGGPGPIIIINIFWGFTPYLSKYRLFFTQLANGQLWLSITIIISLVLISFTVAFAYAYYPLKIINTNLLSTDKQVTIPIGLNIGGMMTYMIGIAVLTFPVIIISYLPKDSIFNNICIKIAVCFVLAIILFYLFAYIQFDPYEEAKQLRDNNSYILNIRPGKPTQVYLRRLLTKVALPGAIITALELTLGIVGTRSLSKYGIFSAIPMNISMICFFIIGIKDQVTILLYDLRYDKLTED</sequence>
<keyword evidence="1" id="KW-1133">Transmembrane helix</keyword>
<feature type="transmembrane region" description="Helical" evidence="1">
    <location>
        <begin position="64"/>
        <end position="86"/>
    </location>
</feature>
<feature type="transmembrane region" description="Helical" evidence="1">
    <location>
        <begin position="331"/>
        <end position="350"/>
    </location>
</feature>
<dbReference type="Gene3D" id="1.10.3370.10">
    <property type="entry name" value="SecY subunit domain"/>
    <property type="match status" value="1"/>
</dbReference>
<feature type="transmembrane region" description="Helical" evidence="1">
    <location>
        <begin position="268"/>
        <end position="293"/>
    </location>
</feature>
<feature type="transmembrane region" description="Helical" evidence="1">
    <location>
        <begin position="236"/>
        <end position="262"/>
    </location>
</feature>
<feature type="transmembrane region" description="Helical" evidence="1">
    <location>
        <begin position="106"/>
        <end position="126"/>
    </location>
</feature>
<feature type="transmembrane region" description="Helical" evidence="1">
    <location>
        <begin position="12"/>
        <end position="32"/>
    </location>
</feature>
<dbReference type="Pfam" id="PF00344">
    <property type="entry name" value="SecY"/>
    <property type="match status" value="1"/>
</dbReference>
<feature type="transmembrane region" description="Helical" evidence="1">
    <location>
        <begin position="356"/>
        <end position="376"/>
    </location>
</feature>
<name>A0ABS4MGP1_9LACO</name>
<evidence type="ECO:0000256" key="1">
    <source>
        <dbReference type="SAM" id="Phobius"/>
    </source>
</evidence>
<comment type="caution">
    <text evidence="2">The sequence shown here is derived from an EMBL/GenBank/DDBJ whole genome shotgun (WGS) entry which is preliminary data.</text>
</comment>
<dbReference type="PRINTS" id="PR00303">
    <property type="entry name" value="SECYTRNLCASE"/>
</dbReference>
<keyword evidence="3" id="KW-1185">Reference proteome</keyword>
<feature type="transmembrane region" description="Helical" evidence="1">
    <location>
        <begin position="192"/>
        <end position="216"/>
    </location>
</feature>
<feature type="transmembrane region" description="Helical" evidence="1">
    <location>
        <begin position="132"/>
        <end position="151"/>
    </location>
</feature>
<accession>A0ABS4MGP1</accession>
<evidence type="ECO:0000313" key="2">
    <source>
        <dbReference type="EMBL" id="MBP2058875.1"/>
    </source>
</evidence>
<dbReference type="PIRSF" id="PIRSF004557">
    <property type="entry name" value="SecY"/>
    <property type="match status" value="1"/>
</dbReference>
<keyword evidence="1" id="KW-0812">Transmembrane</keyword>
<dbReference type="RefSeq" id="WP_209687591.1">
    <property type="nucleotide sequence ID" value="NZ_JAGGLU010000017.1"/>
</dbReference>
<dbReference type="EMBL" id="JAGGLU010000017">
    <property type="protein sequence ID" value="MBP2058875.1"/>
    <property type="molecule type" value="Genomic_DNA"/>
</dbReference>
<reference evidence="2 3" key="1">
    <citation type="submission" date="2021-03" db="EMBL/GenBank/DDBJ databases">
        <title>Genomic Encyclopedia of Type Strains, Phase IV (KMG-IV): sequencing the most valuable type-strain genomes for metagenomic binning, comparative biology and taxonomic classification.</title>
        <authorList>
            <person name="Goeker M."/>
        </authorList>
    </citation>
    <scope>NUCLEOTIDE SEQUENCE [LARGE SCALE GENOMIC DNA]</scope>
    <source>
        <strain evidence="2 3">DSM 101872</strain>
    </source>
</reference>
<dbReference type="SUPFAM" id="SSF103491">
    <property type="entry name" value="Preprotein translocase SecY subunit"/>
    <property type="match status" value="1"/>
</dbReference>
<gene>
    <name evidence="2" type="ORF">J2Z60_002066</name>
</gene>
<keyword evidence="1" id="KW-0472">Membrane</keyword>
<feature type="transmembrane region" description="Helical" evidence="1">
    <location>
        <begin position="158"/>
        <end position="177"/>
    </location>
</feature>
<organism evidence="2 3">
    <name type="scientific">Lactobacillus colini</name>
    <dbReference type="NCBI Taxonomy" id="1819254"/>
    <lineage>
        <taxon>Bacteria</taxon>
        <taxon>Bacillati</taxon>
        <taxon>Bacillota</taxon>
        <taxon>Bacilli</taxon>
        <taxon>Lactobacillales</taxon>
        <taxon>Lactobacillaceae</taxon>
        <taxon>Lactobacillus</taxon>
    </lineage>
</organism>
<dbReference type="Proteomes" id="UP001519292">
    <property type="component" value="Unassembled WGS sequence"/>
</dbReference>